<dbReference type="Gene3D" id="1.10.10.10">
    <property type="entry name" value="Winged helix-like DNA-binding domain superfamily/Winged helix DNA-binding domain"/>
    <property type="match status" value="1"/>
</dbReference>
<dbReference type="eggNOG" id="COG1321">
    <property type="taxonomic scope" value="Bacteria"/>
</dbReference>
<reference evidence="2" key="1">
    <citation type="submission" date="2010-09" db="EMBL/GenBank/DDBJ databases">
        <title>Complete sequence of chromosome1 of Burkholderia sp. CCGE1003.</title>
        <authorList>
            <consortium name="US DOE Joint Genome Institute"/>
            <person name="Lucas S."/>
            <person name="Copeland A."/>
            <person name="Lapidus A."/>
            <person name="Cheng J.-F."/>
            <person name="Bruce D."/>
            <person name="Goodwin L."/>
            <person name="Pitluck S."/>
            <person name="Daligault H."/>
            <person name="Davenport K."/>
            <person name="Detter J.C."/>
            <person name="Han C."/>
            <person name="Tapia R."/>
            <person name="Land M."/>
            <person name="Hauser L."/>
            <person name="Jeffries C."/>
            <person name="Kyrpides N."/>
            <person name="Ivanova N."/>
            <person name="Ovchinnikova G."/>
            <person name="Martinez-Romero E."/>
            <person name="Rogel M.A."/>
            <person name="Auchtung J."/>
            <person name="Tiedje J.M."/>
            <person name="Woyke T."/>
        </authorList>
    </citation>
    <scope>NUCLEOTIDE SEQUENCE</scope>
    <source>
        <strain evidence="2">CCGE1003</strain>
    </source>
</reference>
<dbReference type="InterPro" id="IPR036388">
    <property type="entry name" value="WH-like_DNA-bd_sf"/>
</dbReference>
<evidence type="ECO:0008006" key="3">
    <source>
        <dbReference type="Google" id="ProtNLM"/>
    </source>
</evidence>
<dbReference type="AlphaFoldDB" id="E1T3F6"/>
<accession>E1T3F6</accession>
<feature type="region of interest" description="Disordered" evidence="1">
    <location>
        <begin position="89"/>
        <end position="114"/>
    </location>
</feature>
<protein>
    <recommendedName>
        <fullName evidence="3">ArsR family transcriptional regulator</fullName>
    </recommendedName>
</protein>
<gene>
    <name evidence="2" type="ordered locus">BC1003_1124</name>
</gene>
<dbReference type="OrthoDB" id="8777588at2"/>
<dbReference type="HOGENOM" id="CLU_150493_1_0_4"/>
<sequence>MDDDEIDPVLLAVLAQLWRAQSDRPARTTPGGAWSLAKLSKQADVPMSVLRRQLTVLVDGGLVQTTFDEAGAGTARLTDTGREVCAELFGAGGPEEDGEPGAQAPGEDLPPRLH</sequence>
<dbReference type="Pfam" id="PF12840">
    <property type="entry name" value="HTH_20"/>
    <property type="match status" value="1"/>
</dbReference>
<name>E1T3F6_BURSG</name>
<organism evidence="2">
    <name type="scientific">Burkholderia sp. (strain CCGE1003)</name>
    <dbReference type="NCBI Taxonomy" id="640512"/>
    <lineage>
        <taxon>Bacteria</taxon>
        <taxon>Pseudomonadati</taxon>
        <taxon>Pseudomonadota</taxon>
        <taxon>Betaproteobacteria</taxon>
        <taxon>Burkholderiales</taxon>
        <taxon>Burkholderiaceae</taxon>
        <taxon>Burkholderia</taxon>
    </lineage>
</organism>
<evidence type="ECO:0000313" key="2">
    <source>
        <dbReference type="EMBL" id="ADN57103.1"/>
    </source>
</evidence>
<dbReference type="InterPro" id="IPR036390">
    <property type="entry name" value="WH_DNA-bd_sf"/>
</dbReference>
<proteinExistence type="predicted"/>
<dbReference type="STRING" id="640512.BC1003_1124"/>
<evidence type="ECO:0000256" key="1">
    <source>
        <dbReference type="SAM" id="MobiDB-lite"/>
    </source>
</evidence>
<dbReference type="EMBL" id="CP002217">
    <property type="protein sequence ID" value="ADN57103.1"/>
    <property type="molecule type" value="Genomic_DNA"/>
</dbReference>
<dbReference type="SUPFAM" id="SSF46785">
    <property type="entry name" value="Winged helix' DNA-binding domain"/>
    <property type="match status" value="1"/>
</dbReference>
<dbReference type="KEGG" id="bgf:BC1003_1124"/>